<gene>
    <name evidence="1" type="ORF">H740_06497</name>
</gene>
<accession>M3JAR5</accession>
<comment type="caution">
    <text evidence="1">The sequence shown here is derived from an EMBL/GenBank/DDBJ whole genome shotgun (WGS) entry which is preliminary data.</text>
</comment>
<dbReference type="GO" id="GO:0006355">
    <property type="term" value="P:regulation of DNA-templated transcription"/>
    <property type="evidence" value="ECO:0007669"/>
    <property type="project" value="InterPro"/>
</dbReference>
<dbReference type="Proteomes" id="UP000011782">
    <property type="component" value="Unassembled WGS sequence"/>
</dbReference>
<reference evidence="1 2" key="1">
    <citation type="submission" date="2013-02" db="EMBL/GenBank/DDBJ databases">
        <title>Co-occurrence of anaerobic bacteria in colorectal carcinomas.</title>
        <authorList>
            <person name="Holt R.A."/>
            <person name="Warren R.L."/>
            <person name="Allen-Vercoe E."/>
            <person name="Pleasance S."/>
            <person name="Freeman D.J."/>
            <person name="Watson P."/>
            <person name="Moore R."/>
            <person name="Cochrane K."/>
        </authorList>
    </citation>
    <scope>NUCLEOTIDE SEQUENCE [LARGE SCALE GENOMIC DNA]</scope>
    <source>
        <strain evidence="1 2">CC57C</strain>
    </source>
</reference>
<dbReference type="AlphaFoldDB" id="M3JAR5"/>
<dbReference type="RefSeq" id="WP_002952491.1">
    <property type="nucleotide sequence ID" value="NZ_AOTD01000164.1"/>
</dbReference>
<dbReference type="SUPFAM" id="SSF143100">
    <property type="entry name" value="TTHA1013/TTHA0281-like"/>
    <property type="match status" value="1"/>
</dbReference>
<evidence type="ECO:0008006" key="3">
    <source>
        <dbReference type="Google" id="ProtNLM"/>
    </source>
</evidence>
<dbReference type="Gene3D" id="1.10.1220.10">
    <property type="entry name" value="Met repressor-like"/>
    <property type="match status" value="1"/>
</dbReference>
<dbReference type="InterPro" id="IPR013321">
    <property type="entry name" value="Arc_rbn_hlx_hlx"/>
</dbReference>
<proteinExistence type="predicted"/>
<name>M3JAR5_9BACT</name>
<dbReference type="STRING" id="1073353.H740_06497"/>
<evidence type="ECO:0000313" key="1">
    <source>
        <dbReference type="EMBL" id="EMG30443.1"/>
    </source>
</evidence>
<protein>
    <recommendedName>
        <fullName evidence="3">HicB family protein</fullName>
    </recommendedName>
</protein>
<evidence type="ECO:0000313" key="2">
    <source>
        <dbReference type="Proteomes" id="UP000011782"/>
    </source>
</evidence>
<dbReference type="InterPro" id="IPR035069">
    <property type="entry name" value="TTHA1013/TTHA0281-like"/>
</dbReference>
<dbReference type="OrthoDB" id="5419659at2"/>
<sequence>MKKDLNYYLNLPYVAIVVKDKNFDDTFYYYAYYKEYEYIKGTGNNEAEAISDLKSAFKDALVEMLADNEEIIEPRSLSIKTKSYAITMKENIMQEIDATAKELGISRSAFLAISAKNYIRALQ</sequence>
<organism evidence="1 2">
    <name type="scientific">Campylobacter showae CC57C</name>
    <dbReference type="NCBI Taxonomy" id="1073353"/>
    <lineage>
        <taxon>Bacteria</taxon>
        <taxon>Pseudomonadati</taxon>
        <taxon>Campylobacterota</taxon>
        <taxon>Epsilonproteobacteria</taxon>
        <taxon>Campylobacterales</taxon>
        <taxon>Campylobacteraceae</taxon>
        <taxon>Campylobacter</taxon>
    </lineage>
</organism>
<dbReference type="EMBL" id="AOTD01000164">
    <property type="protein sequence ID" value="EMG30443.1"/>
    <property type="molecule type" value="Genomic_DNA"/>
</dbReference>
<dbReference type="PATRIC" id="fig|1073353.3.peg.1397"/>